<dbReference type="Gene3D" id="1.25.10.10">
    <property type="entry name" value="Leucine-rich Repeat Variant"/>
    <property type="match status" value="1"/>
</dbReference>
<comment type="similarity">
    <text evidence="1">Belongs to the WAPL family.</text>
</comment>
<feature type="compositionally biased region" description="Polar residues" evidence="2">
    <location>
        <begin position="1077"/>
        <end position="1101"/>
    </location>
</feature>
<protein>
    <recommendedName>
        <fullName evidence="3">WAPL domain-containing protein</fullName>
    </recommendedName>
</protein>
<evidence type="ECO:0000259" key="3">
    <source>
        <dbReference type="PROSITE" id="PS51271"/>
    </source>
</evidence>
<gene>
    <name evidence="4" type="ORF">CAOG_000797</name>
</gene>
<sequence>MHKRPAATYSRKVAASDSASNAFDTMMVQASPPPLQPSDQTPQDRSPSTQSHRSYSTGRAVVPTASETTRAPLNPTTVDQAQTRAIAARPSTATSSSPLRSTQQRSLRASTSDSTSQSSLQQPAKANSTRPSSSVDEAEEASSSSSSATARPLLTAPRPGRRSLALTPPRDSVSATGGAIPVIKRNPFSGRSAPLPTTRAKEATLAAAPSAFDFDDDDDPATKPLKRTASPARRVPNSVLPAASTSASSSSSPIDAKPPRIAEAVNTKALSSSFRTSPRTRSPPVEQGSPARETLTVAVPRASAARRQLAASTQASALSTLQQPPITTGTTLGRSMSATTTTAAPASAVEPVPARASPSRTGLSKQSSPSSSPARKPPVAASTANPARPTTKRPTEKRTLADTVTLQPKRVRVEDPFDDLESPDMSLALTGSLASRQAGENQQLRDDLEYMLEGLGSAQPPGVRCKSMCTLAEQAASQDFQLHFRALGTLSRVCRMLSDAPQHADLAICTAGFLAVFTRDSAVLDASSDLLKLALALLETALAPKPIANQSLAASSSSSSSLTPRMRATVAAMLATIPQLLPEHRSGSLLLPIVLVVLRSIATCRNIESVRRHLLASTPLLAQVASVFVQQQRHLQSQQTRLLFPQAGGEETSPAAAATLWTMQECMTILSDLTVAATPETQLRLVVAPTPETDPQSQASSTSSSSSSAEAIHPSALLVSIVDFWAWLLEQINEPLADVKGPGSTAPKKHQSRAAPLPALPATTTRRMLPSSCTNISVSALRVLMNATNNQSEACLAVAAASPGLAVITETALVLASHVVEDSGSATTSRVAGGVAHHNHITHDVRVYGLGLLVNLTEHTWSNRQAIGVLSLSKAQVRGLAPTFATSQHEEPAKNSAHLFDLATSEHLPISQAVFLQLVHRQPQPTVPSTPTTPTAGAPTSSGTASATTRGRRKATTTPPAAAAAAPPTAAPPAVSQPPELDEQSETDRNITGAYAALFLGCLVRDHDFNRALLQRAFPSEDCWAQMVHLLAGFVEYQRALGIVLSDETCACIADVMDVFVPGAGTELRGTTDRHTSTNTGQGVYSSQHEPLSTPLNSDLSSAVPMALEPPQGASGFTQPPASNEASAPIESDSDDDDDGQEPDWLQQTRVKVRSSQS</sequence>
<dbReference type="STRING" id="595528.A0A0D2VH79"/>
<dbReference type="OMA" id="KSMQCVI"/>
<feature type="compositionally biased region" description="Low complexity" evidence="2">
    <location>
        <begin position="83"/>
        <end position="121"/>
    </location>
</feature>
<feature type="region of interest" description="Disordered" evidence="2">
    <location>
        <begin position="1"/>
        <end position="411"/>
    </location>
</feature>
<evidence type="ECO:0000256" key="1">
    <source>
        <dbReference type="ARBA" id="ARBA00006854"/>
    </source>
</evidence>
<feature type="compositionally biased region" description="Low complexity" evidence="2">
    <location>
        <begin position="242"/>
        <end position="252"/>
    </location>
</feature>
<feature type="domain" description="WAPL" evidence="3">
    <location>
        <begin position="416"/>
        <end position="539"/>
    </location>
</feature>
<dbReference type="AlphaFoldDB" id="A0A0D2VH79"/>
<accession>A0A0D2VH79</accession>
<dbReference type="InterPro" id="IPR039874">
    <property type="entry name" value="WAPL"/>
</dbReference>
<keyword evidence="5" id="KW-1185">Reference proteome</keyword>
<dbReference type="InParanoid" id="A0A0D2VH79"/>
<dbReference type="InterPro" id="IPR011989">
    <property type="entry name" value="ARM-like"/>
</dbReference>
<feature type="compositionally biased region" description="Low complexity" evidence="2">
    <location>
        <begin position="956"/>
        <end position="979"/>
    </location>
</feature>
<dbReference type="InterPro" id="IPR012502">
    <property type="entry name" value="WAPL_dom"/>
</dbReference>
<dbReference type="OrthoDB" id="78088at2759"/>
<dbReference type="eggNOG" id="KOG2152">
    <property type="taxonomic scope" value="Eukaryota"/>
</dbReference>
<feature type="compositionally biased region" description="Low complexity" evidence="2">
    <location>
        <begin position="271"/>
        <end position="284"/>
    </location>
</feature>
<feature type="compositionally biased region" description="Polar residues" evidence="2">
    <location>
        <begin position="324"/>
        <end position="336"/>
    </location>
</feature>
<dbReference type="PANTHER" id="PTHR22100:SF13">
    <property type="entry name" value="WINGS APART-LIKE PROTEIN HOMOLOG"/>
    <property type="match status" value="1"/>
</dbReference>
<name>A0A0D2VH79_CAPO3</name>
<feature type="compositionally biased region" description="Acidic residues" evidence="2">
    <location>
        <begin position="1132"/>
        <end position="1142"/>
    </location>
</feature>
<dbReference type="PANTHER" id="PTHR22100">
    <property type="entry name" value="WINGS APART-LIKE PROTEIN HOMOLOG"/>
    <property type="match status" value="1"/>
</dbReference>
<feature type="compositionally biased region" description="Low complexity" evidence="2">
    <location>
        <begin position="301"/>
        <end position="323"/>
    </location>
</feature>
<feature type="compositionally biased region" description="Low complexity" evidence="2">
    <location>
        <begin position="923"/>
        <end position="949"/>
    </location>
</feature>
<dbReference type="Proteomes" id="UP000008743">
    <property type="component" value="Unassembled WGS sequence"/>
</dbReference>
<dbReference type="PROSITE" id="PS51271">
    <property type="entry name" value="WAPL"/>
    <property type="match status" value="1"/>
</dbReference>
<proteinExistence type="inferred from homology"/>
<reference evidence="5" key="1">
    <citation type="submission" date="2011-02" db="EMBL/GenBank/DDBJ databases">
        <title>The Genome Sequence of Capsaspora owczarzaki ATCC 30864.</title>
        <authorList>
            <person name="Russ C."/>
            <person name="Cuomo C."/>
            <person name="Burger G."/>
            <person name="Gray M.W."/>
            <person name="Holland P.W.H."/>
            <person name="King N."/>
            <person name="Lang F.B.F."/>
            <person name="Roger A.J."/>
            <person name="Ruiz-Trillo I."/>
            <person name="Young S.K."/>
            <person name="Zeng Q."/>
            <person name="Gargeya S."/>
            <person name="Alvarado L."/>
            <person name="Berlin A."/>
            <person name="Chapman S.B."/>
            <person name="Chen Z."/>
            <person name="Freedman E."/>
            <person name="Gellesch M."/>
            <person name="Goldberg J."/>
            <person name="Griggs A."/>
            <person name="Gujja S."/>
            <person name="Heilman E."/>
            <person name="Heiman D."/>
            <person name="Howarth C."/>
            <person name="Mehta T."/>
            <person name="Neiman D."/>
            <person name="Pearson M."/>
            <person name="Roberts A."/>
            <person name="Saif S."/>
            <person name="Shea T."/>
            <person name="Shenoy N."/>
            <person name="Sisk P."/>
            <person name="Stolte C."/>
            <person name="Sykes S."/>
            <person name="White J."/>
            <person name="Yandava C."/>
            <person name="Haas B."/>
            <person name="Nusbaum C."/>
            <person name="Birren B."/>
        </authorList>
    </citation>
    <scope>NUCLEOTIDE SEQUENCE</scope>
    <source>
        <strain evidence="5">ATCC 30864</strain>
    </source>
</reference>
<feature type="compositionally biased region" description="Polar residues" evidence="2">
    <location>
        <begin position="65"/>
        <end position="82"/>
    </location>
</feature>
<feature type="compositionally biased region" description="Polar residues" evidence="2">
    <location>
        <begin position="37"/>
        <end position="57"/>
    </location>
</feature>
<feature type="compositionally biased region" description="Polar residues" evidence="2">
    <location>
        <begin position="1115"/>
        <end position="1126"/>
    </location>
</feature>
<dbReference type="InterPro" id="IPR022771">
    <property type="entry name" value="WAPL_C"/>
</dbReference>
<feature type="compositionally biased region" description="Polar residues" evidence="2">
    <location>
        <begin position="122"/>
        <end position="131"/>
    </location>
</feature>
<dbReference type="EMBL" id="KE346360">
    <property type="protein sequence ID" value="KJE89297.1"/>
    <property type="molecule type" value="Genomic_DNA"/>
</dbReference>
<evidence type="ECO:0000313" key="4">
    <source>
        <dbReference type="EMBL" id="KJE89297.1"/>
    </source>
</evidence>
<evidence type="ECO:0000256" key="2">
    <source>
        <dbReference type="SAM" id="MobiDB-lite"/>
    </source>
</evidence>
<organism evidence="4 5">
    <name type="scientific">Capsaspora owczarzaki (strain ATCC 30864)</name>
    <dbReference type="NCBI Taxonomy" id="595528"/>
    <lineage>
        <taxon>Eukaryota</taxon>
        <taxon>Filasterea</taxon>
        <taxon>Capsaspora</taxon>
    </lineage>
</organism>
<evidence type="ECO:0000313" key="5">
    <source>
        <dbReference type="Proteomes" id="UP000008743"/>
    </source>
</evidence>
<feature type="compositionally biased region" description="Polar residues" evidence="2">
    <location>
        <begin position="1146"/>
        <end position="1158"/>
    </location>
</feature>
<feature type="compositionally biased region" description="Low complexity" evidence="2">
    <location>
        <begin position="337"/>
        <end position="382"/>
    </location>
</feature>
<feature type="region of interest" description="Disordered" evidence="2">
    <location>
        <begin position="923"/>
        <end position="987"/>
    </location>
</feature>
<feature type="region of interest" description="Disordered" evidence="2">
    <location>
        <begin position="1067"/>
        <end position="1158"/>
    </location>
</feature>
<dbReference type="Pfam" id="PF07814">
    <property type="entry name" value="WAPL"/>
    <property type="match status" value="1"/>
</dbReference>